<evidence type="ECO:0000256" key="3">
    <source>
        <dbReference type="ARBA" id="ARBA00022741"/>
    </source>
</evidence>
<dbReference type="PROSITE" id="PS50975">
    <property type="entry name" value="ATP_GRASP"/>
    <property type="match status" value="1"/>
</dbReference>
<keyword evidence="5" id="KW-0092">Biotin</keyword>
<feature type="domain" description="Biotin carboxylation" evidence="8">
    <location>
        <begin position="16"/>
        <end position="472"/>
    </location>
</feature>
<dbReference type="SUPFAM" id="SSF51246">
    <property type="entry name" value="Rudiment single hybrid motif"/>
    <property type="match status" value="1"/>
</dbReference>
<evidence type="ECO:0000256" key="2">
    <source>
        <dbReference type="ARBA" id="ARBA00022598"/>
    </source>
</evidence>
<keyword evidence="4 6" id="KW-0067">ATP-binding</keyword>
<dbReference type="SUPFAM" id="SSF56059">
    <property type="entry name" value="Glutathione synthetase ATP-binding domain-like"/>
    <property type="match status" value="1"/>
</dbReference>
<evidence type="ECO:0000313" key="9">
    <source>
        <dbReference type="EMBL" id="KEZ43089.1"/>
    </source>
</evidence>
<dbReference type="EC" id="6.4.1.2" evidence="9"/>
<dbReference type="GeneID" id="27724034"/>
<dbReference type="InterPro" id="IPR011764">
    <property type="entry name" value="Biotin_carboxylation_dom"/>
</dbReference>
<comment type="caution">
    <text evidence="9">The sequence shown here is derived from an EMBL/GenBank/DDBJ whole genome shotgun (WGS) entry which is preliminary data.</text>
</comment>
<evidence type="ECO:0000259" key="8">
    <source>
        <dbReference type="PROSITE" id="PS50979"/>
    </source>
</evidence>
<keyword evidence="2 9" id="KW-0436">Ligase</keyword>
<dbReference type="RefSeq" id="XP_016642888.1">
    <property type="nucleotide sequence ID" value="XM_016787386.1"/>
</dbReference>
<dbReference type="EC" id="6.4.1.4" evidence="9"/>
<keyword evidence="10" id="KW-1185">Reference proteome</keyword>
<dbReference type="EC" id="6.4.1.7" evidence="9"/>
<accession>A0A084G6X7</accession>
<dbReference type="InterPro" id="IPR005479">
    <property type="entry name" value="CPAse_ATP-bd"/>
</dbReference>
<dbReference type="KEGG" id="sapo:SAPIO_CDS4962"/>
<evidence type="ECO:0000256" key="1">
    <source>
        <dbReference type="ARBA" id="ARBA00001953"/>
    </source>
</evidence>
<dbReference type="GO" id="GO:0004736">
    <property type="term" value="F:pyruvate carboxylase activity"/>
    <property type="evidence" value="ECO:0007669"/>
    <property type="project" value="UniProtKB-EC"/>
</dbReference>
<evidence type="ECO:0000256" key="5">
    <source>
        <dbReference type="ARBA" id="ARBA00023267"/>
    </source>
</evidence>
<dbReference type="EC" id="6.4.1.1" evidence="9"/>
<dbReference type="InterPro" id="IPR005481">
    <property type="entry name" value="BC-like_N"/>
</dbReference>
<dbReference type="VEuPathDB" id="FungiDB:SAPIO_CDS4962"/>
<dbReference type="PANTHER" id="PTHR18866">
    <property type="entry name" value="CARBOXYLASE:PYRUVATE/ACETYL-COA/PROPIONYL-COA CARBOXYLASE"/>
    <property type="match status" value="1"/>
</dbReference>
<dbReference type="Pfam" id="PF00289">
    <property type="entry name" value="Biotin_carb_N"/>
    <property type="match status" value="1"/>
</dbReference>
<dbReference type="EMBL" id="JOWA01000096">
    <property type="protein sequence ID" value="KEZ43089.1"/>
    <property type="molecule type" value="Genomic_DNA"/>
</dbReference>
<dbReference type="AlphaFoldDB" id="A0A084G6X7"/>
<dbReference type="PANTHER" id="PTHR18866:SF127">
    <property type="match status" value="1"/>
</dbReference>
<comment type="cofactor">
    <cofactor evidence="1">
        <name>biotin</name>
        <dbReference type="ChEBI" id="CHEBI:57586"/>
    </cofactor>
</comment>
<dbReference type="Gene3D" id="3.30.470.20">
    <property type="entry name" value="ATP-grasp fold, B domain"/>
    <property type="match status" value="1"/>
</dbReference>
<dbReference type="Pfam" id="PF02786">
    <property type="entry name" value="CPSase_L_D2"/>
    <property type="match status" value="1"/>
</dbReference>
<dbReference type="GO" id="GO:0005524">
    <property type="term" value="F:ATP binding"/>
    <property type="evidence" value="ECO:0007669"/>
    <property type="project" value="UniProtKB-UniRule"/>
</dbReference>
<keyword evidence="9" id="KW-0670">Pyruvate</keyword>
<dbReference type="InterPro" id="IPR011054">
    <property type="entry name" value="Rudment_hybrid_motif"/>
</dbReference>
<evidence type="ECO:0000256" key="4">
    <source>
        <dbReference type="ARBA" id="ARBA00022840"/>
    </source>
</evidence>
<dbReference type="OrthoDB" id="196847at2759"/>
<dbReference type="GO" id="GO:0034029">
    <property type="term" value="F:2-oxoglutarate carboxylase activity"/>
    <property type="evidence" value="ECO:0007669"/>
    <property type="project" value="UniProtKB-EC"/>
</dbReference>
<dbReference type="Proteomes" id="UP000028545">
    <property type="component" value="Unassembled WGS sequence"/>
</dbReference>
<evidence type="ECO:0000259" key="7">
    <source>
        <dbReference type="PROSITE" id="PS50975"/>
    </source>
</evidence>
<dbReference type="InterPro" id="IPR011761">
    <property type="entry name" value="ATP-grasp"/>
</dbReference>
<dbReference type="FunFam" id="3.30.1490.20:FF:000003">
    <property type="entry name" value="acetyl-CoA carboxylase isoform X1"/>
    <property type="match status" value="1"/>
</dbReference>
<dbReference type="SMART" id="SM00878">
    <property type="entry name" value="Biotin_carb_C"/>
    <property type="match status" value="1"/>
</dbReference>
<protein>
    <submittedName>
        <fullName evidence="9">Pyruvate carboxylase subunit A</fullName>
        <ecNumber evidence="9">6.4.1.1</ecNumber>
        <ecNumber evidence="9">6.4.1.2</ecNumber>
        <ecNumber evidence="9">6.4.1.4</ecNumber>
        <ecNumber evidence="9">6.4.1.7</ecNumber>
    </submittedName>
</protein>
<dbReference type="HOGENOM" id="CLU_000395_3_1_1"/>
<dbReference type="PROSITE" id="PS00866">
    <property type="entry name" value="CPSASE_1"/>
    <property type="match status" value="1"/>
</dbReference>
<feature type="domain" description="ATP-grasp" evidence="7">
    <location>
        <begin position="137"/>
        <end position="337"/>
    </location>
</feature>
<gene>
    <name evidence="9" type="ORF">SAPIO_CDS4962</name>
</gene>
<name>A0A084G6X7_PSEDA</name>
<reference evidence="9 10" key="1">
    <citation type="journal article" date="2014" name="Genome Announc.">
        <title>Draft genome sequence of the pathogenic fungus Scedosporium apiospermum.</title>
        <authorList>
            <person name="Vandeputte P."/>
            <person name="Ghamrawi S."/>
            <person name="Rechenmann M."/>
            <person name="Iltis A."/>
            <person name="Giraud S."/>
            <person name="Fleury M."/>
            <person name="Thornton C."/>
            <person name="Delhaes L."/>
            <person name="Meyer W."/>
            <person name="Papon N."/>
            <person name="Bouchara J.P."/>
        </authorList>
    </citation>
    <scope>NUCLEOTIDE SEQUENCE [LARGE SCALE GENOMIC DNA]</scope>
    <source>
        <strain evidence="9 10">IHEM 14462</strain>
    </source>
</reference>
<proteinExistence type="predicted"/>
<dbReference type="InterPro" id="IPR050856">
    <property type="entry name" value="Biotin_carboxylase_complex"/>
</dbReference>
<sequence>MGKQLFVPDLPKGSNPIRRVFIANRGEIALRVIRTCRTLGLTSIAVFTNEDALSRHVSEADETTCLGSASQENGSPFLNIPLLIDAAKTANADAIHPGYGYLSENADFAAAVRDAGIVFIGPTSQAILTLGDKRQSKEYLSQHSDTVPLIPGFTGRSQDLAELERAADTIGYPVMLKASAGGGGKGIRIIRERAALKAELERAQSEAARSFGSSDCILEKYIEAGKHVEVQIIGDRHGQIISLFERECSVQRRHQKIIEESPCPWLTPVMRRSMCDVACEIGRLIAYEGAGTVEFIVDVQAAKFYFLEVNSRIQVEHPITEEVTGVDIVALQLYVASNGNLNDLPLSDLSQNGHAIECRLYAENPQRGFLPELGTIHLWKQAGDEVVTSDEVRYETAVVSGTEINMSFDPLIAKIVVWAASGREAAIRKMVAVLANTAYATNFVGSHLDELLKHPYGSGIQDVVNSLAAIPGAYLKMKSAELARNDPHRGFQRNPVRFRNQRGDKANKYTQVTVARTQRGIATDITIDSPVLSVWDQHWVRSSLDENMYLLSVAPILDHAQASLAYDSSAARRLTAVYANLSDLVKEAGRGTASSIHVKILSVSRLNEKDLQRATAEAATIAIDVDNVRISGTLVLPNGNDYRGAGNDIARGTKVFMHVPALGTWFSFEVFTLLAYVESLKATFATAEDSAEKDVVTAPMPCKILRVLKKSGDAVKAEGQAVKEGDTLCSVE</sequence>
<evidence type="ECO:0000313" key="10">
    <source>
        <dbReference type="Proteomes" id="UP000028545"/>
    </source>
</evidence>
<organism evidence="9 10">
    <name type="scientific">Pseudallescheria apiosperma</name>
    <name type="common">Scedosporium apiospermum</name>
    <dbReference type="NCBI Taxonomy" id="563466"/>
    <lineage>
        <taxon>Eukaryota</taxon>
        <taxon>Fungi</taxon>
        <taxon>Dikarya</taxon>
        <taxon>Ascomycota</taxon>
        <taxon>Pezizomycotina</taxon>
        <taxon>Sordariomycetes</taxon>
        <taxon>Hypocreomycetidae</taxon>
        <taxon>Microascales</taxon>
        <taxon>Microascaceae</taxon>
        <taxon>Scedosporium</taxon>
    </lineage>
</organism>
<evidence type="ECO:0000256" key="6">
    <source>
        <dbReference type="PROSITE-ProRule" id="PRU00409"/>
    </source>
</evidence>
<keyword evidence="3 6" id="KW-0547">Nucleotide-binding</keyword>
<dbReference type="GO" id="GO:0046872">
    <property type="term" value="F:metal ion binding"/>
    <property type="evidence" value="ECO:0007669"/>
    <property type="project" value="InterPro"/>
</dbReference>
<dbReference type="PROSITE" id="PS50979">
    <property type="entry name" value="BC"/>
    <property type="match status" value="1"/>
</dbReference>
<dbReference type="InterPro" id="IPR005482">
    <property type="entry name" value="Biotin_COase_C"/>
</dbReference>
<dbReference type="GO" id="GO:0003989">
    <property type="term" value="F:acetyl-CoA carboxylase activity"/>
    <property type="evidence" value="ECO:0007669"/>
    <property type="project" value="UniProtKB-EC"/>
</dbReference>
<dbReference type="InterPro" id="IPR016185">
    <property type="entry name" value="PreATP-grasp_dom_sf"/>
</dbReference>
<dbReference type="SUPFAM" id="SSF52440">
    <property type="entry name" value="PreATP-grasp domain"/>
    <property type="match status" value="1"/>
</dbReference>
<dbReference type="Pfam" id="PF02785">
    <property type="entry name" value="Biotin_carb_C"/>
    <property type="match status" value="1"/>
</dbReference>
<dbReference type="GO" id="GO:0004485">
    <property type="term" value="F:methylcrotonoyl-CoA carboxylase activity"/>
    <property type="evidence" value="ECO:0007669"/>
    <property type="project" value="UniProtKB-EC"/>
</dbReference>